<sequence>MKPNLDQLLAQANQQPLPKLEGLEDRVWAQIARHSPVNVETATWRLKAAMISGALALGLAVGGATAAAAAGQASKEISAFGARIDLAPSTLLEGIG</sequence>
<name>A0AB39KU63_9CAUL</name>
<organism evidence="1">
    <name type="scientific">Caulobacter sp. 73W</name>
    <dbReference type="NCBI Taxonomy" id="3161137"/>
    <lineage>
        <taxon>Bacteria</taxon>
        <taxon>Pseudomonadati</taxon>
        <taxon>Pseudomonadota</taxon>
        <taxon>Alphaproteobacteria</taxon>
        <taxon>Caulobacterales</taxon>
        <taxon>Caulobacteraceae</taxon>
        <taxon>Caulobacter</taxon>
    </lineage>
</organism>
<evidence type="ECO:0008006" key="2">
    <source>
        <dbReference type="Google" id="ProtNLM"/>
    </source>
</evidence>
<reference evidence="1" key="1">
    <citation type="submission" date="2024-06" db="EMBL/GenBank/DDBJ databases">
        <title>Caulobacter inopinatus, sp. nov.</title>
        <authorList>
            <person name="Donachie S.P."/>
        </authorList>
    </citation>
    <scope>NUCLEOTIDE SEQUENCE</scope>
    <source>
        <strain evidence="1">73W</strain>
    </source>
</reference>
<gene>
    <name evidence="1" type="ORF">ABOZ73_00305</name>
</gene>
<evidence type="ECO:0000313" key="1">
    <source>
        <dbReference type="EMBL" id="XDO96908.1"/>
    </source>
</evidence>
<dbReference type="AlphaFoldDB" id="A0AB39KU63"/>
<dbReference type="EMBL" id="CP158375">
    <property type="protein sequence ID" value="XDO96908.1"/>
    <property type="molecule type" value="Genomic_DNA"/>
</dbReference>
<protein>
    <recommendedName>
        <fullName evidence="2">Dihydroorotate dehydrogenase</fullName>
    </recommendedName>
</protein>
<dbReference type="RefSeq" id="WP_369059793.1">
    <property type="nucleotide sequence ID" value="NZ_CP158375.1"/>
</dbReference>
<proteinExistence type="predicted"/>
<accession>A0AB39KU63</accession>